<evidence type="ECO:0000313" key="4">
    <source>
        <dbReference type="Proteomes" id="UP001560685"/>
    </source>
</evidence>
<comment type="caution">
    <text evidence="3">The sequence shown here is derived from an EMBL/GenBank/DDBJ whole genome shotgun (WGS) entry which is preliminary data.</text>
</comment>
<accession>A0ABV3Z6R3</accession>
<evidence type="ECO:0000313" key="3">
    <source>
        <dbReference type="EMBL" id="MEX6634505.1"/>
    </source>
</evidence>
<dbReference type="EMBL" id="JBEHZE010000001">
    <property type="protein sequence ID" value="MEX6634505.1"/>
    <property type="molecule type" value="Genomic_DNA"/>
</dbReference>
<keyword evidence="1" id="KW-0732">Signal</keyword>
<feature type="signal peptide" evidence="1">
    <location>
        <begin position="1"/>
        <end position="19"/>
    </location>
</feature>
<name>A0ABV3Z6R3_9PROT</name>
<dbReference type="Pfam" id="PF04784">
    <property type="entry name" value="DUF547"/>
    <property type="match status" value="1"/>
</dbReference>
<gene>
    <name evidence="3" type="ORF">ABFZ84_13195</name>
</gene>
<protein>
    <submittedName>
        <fullName evidence="3">DUF547 domain-containing protein</fullName>
    </submittedName>
</protein>
<dbReference type="PANTHER" id="PTHR46361:SF3">
    <property type="entry name" value="ELECTRON CARRIER_ PROTEIN DISULFIDE OXIDOREDUCTASE"/>
    <property type="match status" value="1"/>
</dbReference>
<feature type="chain" id="PRO_5046789962" evidence="1">
    <location>
        <begin position="20"/>
        <end position="268"/>
    </location>
</feature>
<evidence type="ECO:0000259" key="2">
    <source>
        <dbReference type="Pfam" id="PF04784"/>
    </source>
</evidence>
<dbReference type="RefSeq" id="WP_369314486.1">
    <property type="nucleotide sequence ID" value="NZ_JBEHZE010000001.1"/>
</dbReference>
<dbReference type="Proteomes" id="UP001560685">
    <property type="component" value="Unassembled WGS sequence"/>
</dbReference>
<reference evidence="3 4" key="1">
    <citation type="submission" date="2024-05" db="EMBL/GenBank/DDBJ databases">
        <title>Three bacterial strains, DH-69, EH-24, and ECK-19 isolated from coastal sediments.</title>
        <authorList>
            <person name="Ye Y.-Q."/>
            <person name="Du Z.-J."/>
        </authorList>
    </citation>
    <scope>NUCLEOTIDE SEQUENCE [LARGE SCALE GENOMIC DNA]</scope>
    <source>
        <strain evidence="3 4">ECK-19</strain>
    </source>
</reference>
<proteinExistence type="predicted"/>
<keyword evidence="4" id="KW-1185">Reference proteome</keyword>
<feature type="domain" description="DUF547" evidence="2">
    <location>
        <begin position="86"/>
        <end position="198"/>
    </location>
</feature>
<dbReference type="PANTHER" id="PTHR46361">
    <property type="entry name" value="ELECTRON CARRIER/ PROTEIN DISULFIDE OXIDOREDUCTASE"/>
    <property type="match status" value="1"/>
</dbReference>
<sequence>MRKILFVFFSLLLSSHAHSQNLSALGKWTNTSDKTIDHSEWAIILETYVDANTEDGVNRFFYSEVTGPDKKRLKSYIKFLAQIDPTALNKEESFAYWANLYNALTVDLILDNYPIESIKDIKPSVFAFGPWKMDVVKVSGQELSLDDIEHGILRAYWTDARIHYAVNCASIGCPNLRAVPFSGQSLERDLESAARAYINHPRGAHVDSEGRLILSSIYDWYSDDFGESDSAIIAHLSLYADDDLASKLSSIKKIHNYNYDWSLNIANP</sequence>
<organism evidence="3 4">
    <name type="scientific">Hyphococcus lacteus</name>
    <dbReference type="NCBI Taxonomy" id="3143536"/>
    <lineage>
        <taxon>Bacteria</taxon>
        <taxon>Pseudomonadati</taxon>
        <taxon>Pseudomonadota</taxon>
        <taxon>Alphaproteobacteria</taxon>
        <taxon>Parvularculales</taxon>
        <taxon>Parvularculaceae</taxon>
        <taxon>Hyphococcus</taxon>
    </lineage>
</organism>
<evidence type="ECO:0000256" key="1">
    <source>
        <dbReference type="SAM" id="SignalP"/>
    </source>
</evidence>
<dbReference type="InterPro" id="IPR006869">
    <property type="entry name" value="DUF547"/>
</dbReference>